<dbReference type="EMBL" id="CP002086">
    <property type="protein sequence ID" value="ADJ29604.1"/>
    <property type="molecule type" value="Genomic_DNA"/>
</dbReference>
<dbReference type="Pfam" id="PF13229">
    <property type="entry name" value="Beta_helix"/>
    <property type="match status" value="2"/>
</dbReference>
<dbReference type="eggNOG" id="COG1409">
    <property type="taxonomic scope" value="Bacteria"/>
</dbReference>
<evidence type="ECO:0000256" key="5">
    <source>
        <dbReference type="SAM" id="MobiDB-lite"/>
    </source>
</evidence>
<evidence type="ECO:0000256" key="4">
    <source>
        <dbReference type="ARBA" id="ARBA00022737"/>
    </source>
</evidence>
<comment type="subcellular location">
    <subcellularLocation>
        <location evidence="1">Secreted</location>
    </subcellularLocation>
</comment>
<dbReference type="InterPro" id="IPR022441">
    <property type="entry name" value="Para_beta_helix_rpt-2"/>
</dbReference>
<keyword evidence="2" id="KW-0964">Secreted</keyword>
<sequence>MTSGGNTTLMVGNLERTQDGRIRGSQGVCGAWWIVPVLALAMSHFLAPLASAGTWYVDQNNSQCNNSGPGTEQEPFCAIGAGAALAVAGDTVVVAAGTYAEQVTAANSGTTGAPITFIAAPSATVTITGGTYGFKVSGREWITVKDFIVSDTSSSGVYVASSSNVTFSNNQVRNTGDRGIYVKQSSGVTVSDNKVEDTSSYGIYVYFSSEITVSGNHVTGAGQPVSGAIRKGIYFNNAVDSQIANNVVDYNTDSGIYLTNGCTNVQVVSNLTTHNARGYARAAPGIEVRGSSGNTIEANISHENEDTGIQLYPGASNNLVVNNLTYGNGDHGIDNLDAPGQRIIGNTVYDNVTAGINVEGSSSGALLANNISVDNGLNSSPRTKGNIRVDSNSISQTTVDYNLVFQSQPGNVMFQWGDDLYASLGDFTAATGMGTHGLEADPQWQNPGSGDFHLLPSSPAVDSANSGASGALDRDGDFGPRIDEPQTPNTGVGLRAYDDRGAYELNADEVPPVVAITDPDVGVTVSGTVNVAATASDDNAIAGVQFKLDGANLGGEDTAAPYEVSWDTAAVANGPYELTAVARDTANNTTVSDPVNVTVDNASLPTTLTFSPSDDAYIRAGSPGSNYGDNGKLWVDNSPSVYEFLLKFSVSGVGSRQVESAKLWLYNVNSSDKGGDFYEVTDNNWSEQTVTWNTAPSAEANPIASLESVSSNTWVIVDLAPLIAGDGTYSLRARTTSANSAGYFAKETPEFTPQLVIELSN</sequence>
<feature type="region of interest" description="Disordered" evidence="5">
    <location>
        <begin position="456"/>
        <end position="494"/>
    </location>
</feature>
<keyword evidence="4" id="KW-0677">Repeat</keyword>
<dbReference type="PANTHER" id="PTHR40088:SF2">
    <property type="entry name" value="SECRETED SUGAR HYDROLASE"/>
    <property type="match status" value="1"/>
</dbReference>
<dbReference type="Gene3D" id="2.160.20.10">
    <property type="entry name" value="Single-stranded right-handed beta-helix, Pectin lyase-like"/>
    <property type="match status" value="2"/>
</dbReference>
<evidence type="ECO:0000256" key="1">
    <source>
        <dbReference type="ARBA" id="ARBA00004613"/>
    </source>
</evidence>
<keyword evidence="8" id="KW-1185">Reference proteome</keyword>
<dbReference type="HOGENOM" id="CLU_366316_0_0_6"/>
<dbReference type="SMART" id="SM00710">
    <property type="entry name" value="PbH1"/>
    <property type="match status" value="10"/>
</dbReference>
<evidence type="ECO:0000313" key="8">
    <source>
        <dbReference type="Proteomes" id="UP000000393"/>
    </source>
</evidence>
<dbReference type="InterPro" id="IPR055372">
    <property type="entry name" value="CBM96"/>
</dbReference>
<proteinExistence type="predicted"/>
<gene>
    <name evidence="7" type="ordered locus">Nwat_2853</name>
</gene>
<dbReference type="SMART" id="SM00722">
    <property type="entry name" value="CASH"/>
    <property type="match status" value="2"/>
</dbReference>
<dbReference type="NCBIfam" id="NF033679">
    <property type="entry name" value="DNRLRE_dom"/>
    <property type="match status" value="1"/>
</dbReference>
<evidence type="ECO:0000313" key="7">
    <source>
        <dbReference type="EMBL" id="ADJ29604.1"/>
    </source>
</evidence>
<dbReference type="GO" id="GO:0016837">
    <property type="term" value="F:carbon-oxygen lyase activity, acting on polysaccharides"/>
    <property type="evidence" value="ECO:0007669"/>
    <property type="project" value="TreeGrafter"/>
</dbReference>
<dbReference type="GO" id="GO:0005576">
    <property type="term" value="C:extracellular region"/>
    <property type="evidence" value="ECO:0007669"/>
    <property type="project" value="UniProtKB-SubCell"/>
</dbReference>
<feature type="domain" description="Carbohydrate-binding/sugar hydrolysis" evidence="6">
    <location>
        <begin position="229"/>
        <end position="359"/>
    </location>
</feature>
<dbReference type="InterPro" id="IPR012334">
    <property type="entry name" value="Pectin_lyas_fold"/>
</dbReference>
<evidence type="ECO:0000256" key="2">
    <source>
        <dbReference type="ARBA" id="ARBA00022525"/>
    </source>
</evidence>
<dbReference type="eggNOG" id="COG1404">
    <property type="taxonomic scope" value="Bacteria"/>
</dbReference>
<dbReference type="CAZy" id="PL9">
    <property type="family name" value="Polysaccharide Lyase Family 9"/>
</dbReference>
<dbReference type="NCBIfam" id="TIGR03804">
    <property type="entry name" value="para_beta_helix"/>
    <property type="match status" value="3"/>
</dbReference>
<dbReference type="AlphaFoldDB" id="D8KBF7"/>
<reference evidence="7 8" key="1">
    <citation type="submission" date="2010-06" db="EMBL/GenBank/DDBJ databases">
        <title>Complete sequence of chromosome of Nitrosococcus watsoni C-113.</title>
        <authorList>
            <consortium name="US DOE Joint Genome Institute"/>
            <person name="Lucas S."/>
            <person name="Copeland A."/>
            <person name="Lapidus A."/>
            <person name="Cheng J.-F."/>
            <person name="Bruce D."/>
            <person name="Goodwin L."/>
            <person name="Pitluck S."/>
            <person name="Malfatti S.A."/>
            <person name="Chain P.S.G."/>
            <person name="Land M."/>
            <person name="Hauser L."/>
            <person name="Kyrpides N."/>
            <person name="Ivanova N."/>
            <person name="Cambell M.A."/>
            <person name="Heidelberg J.F."/>
            <person name="Klotz M.G."/>
            <person name="Woyke T."/>
        </authorList>
    </citation>
    <scope>NUCLEOTIDE SEQUENCE [LARGE SCALE GENOMIC DNA]</scope>
    <source>
        <strain evidence="7 8">C-113</strain>
    </source>
</reference>
<dbReference type="OrthoDB" id="5291933at2"/>
<dbReference type="PANTHER" id="PTHR40088">
    <property type="entry name" value="PECTATE LYASE (EUROFUNG)"/>
    <property type="match status" value="1"/>
</dbReference>
<name>D8KBF7_NITWC</name>
<dbReference type="Pfam" id="PF17957">
    <property type="entry name" value="Big_7"/>
    <property type="match status" value="1"/>
</dbReference>
<keyword evidence="3" id="KW-0732">Signal</keyword>
<dbReference type="KEGG" id="nwa:Nwat_2853"/>
<accession>D8KBF7</accession>
<dbReference type="Proteomes" id="UP000000393">
    <property type="component" value="Chromosome"/>
</dbReference>
<dbReference type="Gene3D" id="2.60.40.10">
    <property type="entry name" value="Immunoglobulins"/>
    <property type="match status" value="1"/>
</dbReference>
<dbReference type="InterPro" id="IPR011050">
    <property type="entry name" value="Pectin_lyase_fold/virulence"/>
</dbReference>
<dbReference type="eggNOG" id="COG3420">
    <property type="taxonomic scope" value="Bacteria"/>
</dbReference>
<feature type="compositionally biased region" description="Basic and acidic residues" evidence="5">
    <location>
        <begin position="472"/>
        <end position="484"/>
    </location>
</feature>
<evidence type="ECO:0000259" key="6">
    <source>
        <dbReference type="SMART" id="SM00722"/>
    </source>
</evidence>
<evidence type="ECO:0000256" key="3">
    <source>
        <dbReference type="ARBA" id="ARBA00022729"/>
    </source>
</evidence>
<feature type="domain" description="Carbohydrate-binding/sugar hydrolysis" evidence="6">
    <location>
        <begin position="65"/>
        <end position="206"/>
    </location>
</feature>
<dbReference type="InterPro" id="IPR006626">
    <property type="entry name" value="PbH1"/>
</dbReference>
<dbReference type="SUPFAM" id="SSF51126">
    <property type="entry name" value="Pectin lyase-like"/>
    <property type="match status" value="1"/>
</dbReference>
<protein>
    <submittedName>
        <fullName evidence="7">Carbohydrate-binding and sugar hydrolysis</fullName>
    </submittedName>
</protein>
<dbReference type="InterPro" id="IPR013783">
    <property type="entry name" value="Ig-like_fold"/>
</dbReference>
<dbReference type="InterPro" id="IPR006633">
    <property type="entry name" value="Carb-bd_sugar_hydrolysis-dom"/>
</dbReference>
<organism evidence="7 8">
    <name type="scientific">Nitrosococcus watsoni (strain C-113)</name>
    <dbReference type="NCBI Taxonomy" id="105559"/>
    <lineage>
        <taxon>Bacteria</taxon>
        <taxon>Pseudomonadati</taxon>
        <taxon>Pseudomonadota</taxon>
        <taxon>Gammaproteobacteria</taxon>
        <taxon>Chromatiales</taxon>
        <taxon>Chromatiaceae</taxon>
        <taxon>Nitrosococcus</taxon>
    </lineage>
</organism>
<dbReference type="InterPro" id="IPR052052">
    <property type="entry name" value="Polysaccharide_Lyase_9"/>
</dbReference>
<dbReference type="RefSeq" id="WP_013221669.1">
    <property type="nucleotide sequence ID" value="NC_014315.1"/>
</dbReference>
<dbReference type="InterPro" id="IPR039448">
    <property type="entry name" value="Beta_helix"/>
</dbReference>
<dbReference type="Pfam" id="PF24517">
    <property type="entry name" value="CBM96"/>
    <property type="match status" value="1"/>
</dbReference>